<dbReference type="Proteomes" id="UP001596145">
    <property type="component" value="Unassembled WGS sequence"/>
</dbReference>
<evidence type="ECO:0000256" key="6">
    <source>
        <dbReference type="ARBA" id="ARBA00023002"/>
    </source>
</evidence>
<evidence type="ECO:0000259" key="11">
    <source>
        <dbReference type="Pfam" id="PF00725"/>
    </source>
</evidence>
<evidence type="ECO:0000256" key="9">
    <source>
        <dbReference type="ARBA" id="ARBA00042709"/>
    </source>
</evidence>
<organism evidence="13 14">
    <name type="scientific">Halorubrum glutamatedens</name>
    <dbReference type="NCBI Taxonomy" id="2707018"/>
    <lineage>
        <taxon>Archaea</taxon>
        <taxon>Methanobacteriati</taxon>
        <taxon>Methanobacteriota</taxon>
        <taxon>Stenosarchaea group</taxon>
        <taxon>Halobacteria</taxon>
        <taxon>Halobacteriales</taxon>
        <taxon>Haloferacaceae</taxon>
        <taxon>Halorubrum</taxon>
    </lineage>
</organism>
<dbReference type="EMBL" id="JBHSKV010000010">
    <property type="protein sequence ID" value="MFC5134697.1"/>
    <property type="molecule type" value="Genomic_DNA"/>
</dbReference>
<dbReference type="PROSITE" id="PS00067">
    <property type="entry name" value="3HCDH"/>
    <property type="match status" value="1"/>
</dbReference>
<dbReference type="Pfam" id="PF02737">
    <property type="entry name" value="3HCDH_N"/>
    <property type="match status" value="1"/>
</dbReference>
<dbReference type="InterPro" id="IPR006180">
    <property type="entry name" value="3-OHacyl-CoA_DH_CS"/>
</dbReference>
<evidence type="ECO:0000256" key="4">
    <source>
        <dbReference type="ARBA" id="ARBA00022490"/>
    </source>
</evidence>
<dbReference type="InterPro" id="IPR036291">
    <property type="entry name" value="NAD(P)-bd_dom_sf"/>
</dbReference>
<evidence type="ECO:0000313" key="13">
    <source>
        <dbReference type="EMBL" id="MFC5134697.1"/>
    </source>
</evidence>
<feature type="domain" description="3-hydroxyacyl-CoA dehydrogenase NAD binding" evidence="12">
    <location>
        <begin position="4"/>
        <end position="184"/>
    </location>
</feature>
<dbReference type="InterPro" id="IPR006108">
    <property type="entry name" value="3HC_DH_C"/>
</dbReference>
<comment type="subcellular location">
    <subcellularLocation>
        <location evidence="1">Cytoplasm</location>
    </subcellularLocation>
</comment>
<dbReference type="PANTHER" id="PTHR48075">
    <property type="entry name" value="3-HYDROXYACYL-COA DEHYDROGENASE FAMILY PROTEIN"/>
    <property type="match status" value="1"/>
</dbReference>
<dbReference type="InterPro" id="IPR008927">
    <property type="entry name" value="6-PGluconate_DH-like_C_sf"/>
</dbReference>
<keyword evidence="14" id="KW-1185">Reference proteome</keyword>
<keyword evidence="7" id="KW-0520">NAD</keyword>
<evidence type="ECO:0000256" key="5">
    <source>
        <dbReference type="ARBA" id="ARBA00022553"/>
    </source>
</evidence>
<feature type="site" description="Important for catalytic activity" evidence="10">
    <location>
        <position position="140"/>
    </location>
</feature>
<dbReference type="GO" id="GO:0005737">
    <property type="term" value="C:cytoplasm"/>
    <property type="evidence" value="ECO:0007669"/>
    <property type="project" value="UniProtKB-SubCell"/>
</dbReference>
<dbReference type="EC" id="1.1.1.45" evidence="8"/>
<dbReference type="AlphaFoldDB" id="A0ABD5QQY5"/>
<evidence type="ECO:0000256" key="1">
    <source>
        <dbReference type="ARBA" id="ARBA00004496"/>
    </source>
</evidence>
<dbReference type="SUPFAM" id="SSF48179">
    <property type="entry name" value="6-phosphogluconate dehydrogenase C-terminal domain-like"/>
    <property type="match status" value="1"/>
</dbReference>
<evidence type="ECO:0000256" key="3">
    <source>
        <dbReference type="ARBA" id="ARBA00011738"/>
    </source>
</evidence>
<evidence type="ECO:0000313" key="14">
    <source>
        <dbReference type="Proteomes" id="UP001596145"/>
    </source>
</evidence>
<protein>
    <recommendedName>
        <fullName evidence="9">L-gulonate 3-dehydrogenase</fullName>
        <ecNumber evidence="8">1.1.1.45</ecNumber>
    </recommendedName>
    <alternativeName>
        <fullName evidence="9">L-gulonate 3-dehydrogenase</fullName>
    </alternativeName>
</protein>
<dbReference type="RefSeq" id="WP_122106222.1">
    <property type="nucleotide sequence ID" value="NZ_JBHSKV010000010.1"/>
</dbReference>
<dbReference type="InterPro" id="IPR013328">
    <property type="entry name" value="6PGD_dom2"/>
</dbReference>
<evidence type="ECO:0000256" key="7">
    <source>
        <dbReference type="ARBA" id="ARBA00023027"/>
    </source>
</evidence>
<comment type="subunit">
    <text evidence="3">Homodimer.</text>
</comment>
<keyword evidence="5" id="KW-0597">Phosphoprotein</keyword>
<evidence type="ECO:0000256" key="8">
    <source>
        <dbReference type="ARBA" id="ARBA00038962"/>
    </source>
</evidence>
<evidence type="ECO:0000256" key="2">
    <source>
        <dbReference type="ARBA" id="ARBA00009463"/>
    </source>
</evidence>
<dbReference type="SUPFAM" id="SSF51735">
    <property type="entry name" value="NAD(P)-binding Rossmann-fold domains"/>
    <property type="match status" value="1"/>
</dbReference>
<dbReference type="Gene3D" id="3.40.50.720">
    <property type="entry name" value="NAD(P)-binding Rossmann-like Domain"/>
    <property type="match status" value="1"/>
</dbReference>
<dbReference type="InterPro" id="IPR022694">
    <property type="entry name" value="3-OHacyl-CoA_DH"/>
</dbReference>
<sequence length="311" mass="34427">MTRNVTVVGAGNMGQGFGVHFTLHGQDVTLVDHREENLEQAADRMGNAVEELREGGLTERSPESVVEAVSTTTDLPAGVADADLVLETVPEDLSIKRDVFSTVAEAAPSDAVLASNTSGIPVTEIAEAVPDAAERVVGCHWWFPPYLLEPVEVVRGEWTSDRTMDRTRAFLEDVDRRPITVERDVPGFVWNRIQNAVVRESVHLLEEDVASVEDINAAVRDGYARRTAVIGPFETMDIAGVDQFRTVAEHLYPHLCNDDTAQDTFDELLESGRTGIESGRGFLEYDESDDEVLRRRDRRLATLGRVFDSFE</sequence>
<proteinExistence type="inferred from homology"/>
<evidence type="ECO:0000256" key="10">
    <source>
        <dbReference type="PIRSR" id="PIRSR000105-1"/>
    </source>
</evidence>
<feature type="domain" description="3-hydroxyacyl-CoA dehydrogenase C-terminal" evidence="11">
    <location>
        <begin position="187"/>
        <end position="285"/>
    </location>
</feature>
<gene>
    <name evidence="13" type="ORF">ACFPJA_08175</name>
</gene>
<dbReference type="Pfam" id="PF00725">
    <property type="entry name" value="3HCDH"/>
    <property type="match status" value="1"/>
</dbReference>
<dbReference type="InterPro" id="IPR006176">
    <property type="entry name" value="3-OHacyl-CoA_DH_NAD-bd"/>
</dbReference>
<dbReference type="GO" id="GO:0050104">
    <property type="term" value="F:L-gulonate 3-dehydrogenase activity"/>
    <property type="evidence" value="ECO:0007669"/>
    <property type="project" value="UniProtKB-EC"/>
</dbReference>
<comment type="caution">
    <text evidence="13">The sequence shown here is derived from an EMBL/GenBank/DDBJ whole genome shotgun (WGS) entry which is preliminary data.</text>
</comment>
<name>A0ABD5QQY5_9EURY</name>
<dbReference type="Gene3D" id="1.10.1040.10">
    <property type="entry name" value="N-(1-d-carboxylethyl)-l-norvaline Dehydrogenase, domain 2"/>
    <property type="match status" value="1"/>
</dbReference>
<keyword evidence="6 13" id="KW-0560">Oxidoreductase</keyword>
<dbReference type="PIRSF" id="PIRSF000105">
    <property type="entry name" value="HCDH"/>
    <property type="match status" value="1"/>
</dbReference>
<keyword evidence="4" id="KW-0963">Cytoplasm</keyword>
<accession>A0ABD5QQY5</accession>
<comment type="similarity">
    <text evidence="2">Belongs to the 3-hydroxyacyl-CoA dehydrogenase family.</text>
</comment>
<evidence type="ECO:0000259" key="12">
    <source>
        <dbReference type="Pfam" id="PF02737"/>
    </source>
</evidence>
<reference evidence="13 14" key="1">
    <citation type="journal article" date="2019" name="Int. J. Syst. Evol. Microbiol.">
        <title>The Global Catalogue of Microorganisms (GCM) 10K type strain sequencing project: providing services to taxonomists for standard genome sequencing and annotation.</title>
        <authorList>
            <consortium name="The Broad Institute Genomics Platform"/>
            <consortium name="The Broad Institute Genome Sequencing Center for Infectious Disease"/>
            <person name="Wu L."/>
            <person name="Ma J."/>
        </authorList>
    </citation>
    <scope>NUCLEOTIDE SEQUENCE [LARGE SCALE GENOMIC DNA]</scope>
    <source>
        <strain evidence="13 14">CGMCC 1.16026</strain>
    </source>
</reference>
<dbReference type="PANTHER" id="PTHR48075:SF1">
    <property type="entry name" value="LAMBDA-CRYSTALLIN HOMOLOG"/>
    <property type="match status" value="1"/>
</dbReference>